<gene>
    <name evidence="13" type="ORF">SeMB42_g01250</name>
</gene>
<comment type="similarity">
    <text evidence="2 12">Belongs to the cutinase family.</text>
</comment>
<evidence type="ECO:0000256" key="11">
    <source>
        <dbReference type="PIRSR" id="PIRSR611150-2"/>
    </source>
</evidence>
<comment type="subcellular location">
    <subcellularLocation>
        <location evidence="1 12">Secreted</location>
    </subcellularLocation>
</comment>
<evidence type="ECO:0000256" key="3">
    <source>
        <dbReference type="ARBA" id="ARBA00013095"/>
    </source>
</evidence>
<dbReference type="InterPro" id="IPR029058">
    <property type="entry name" value="AB_hydrolase_fold"/>
</dbReference>
<comment type="caution">
    <text evidence="13">The sequence shown here is derived from an EMBL/GenBank/DDBJ whole genome shotgun (WGS) entry which is preliminary data.</text>
</comment>
<dbReference type="GO" id="GO:0050525">
    <property type="term" value="F:cutinase activity"/>
    <property type="evidence" value="ECO:0007669"/>
    <property type="project" value="UniProtKB-UniRule"/>
</dbReference>
<reference evidence="13 14" key="1">
    <citation type="journal article" date="2019" name="Sci. Rep.">
        <title>Comparative genomics of chytrid fungi reveal insights into the obligate biotrophic and pathogenic lifestyle of Synchytrium endobioticum.</title>
        <authorList>
            <person name="van de Vossenberg B.T.L.H."/>
            <person name="Warris S."/>
            <person name="Nguyen H.D.T."/>
            <person name="van Gent-Pelzer M.P.E."/>
            <person name="Joly D.L."/>
            <person name="van de Geest H.C."/>
            <person name="Bonants P.J.M."/>
            <person name="Smith D.S."/>
            <person name="Levesque C.A."/>
            <person name="van der Lee T.A.J."/>
        </authorList>
    </citation>
    <scope>NUCLEOTIDE SEQUENCE [LARGE SCALE GENOMIC DNA]</scope>
    <source>
        <strain evidence="13 14">MB42</strain>
    </source>
</reference>
<keyword evidence="14" id="KW-1185">Reference proteome</keyword>
<evidence type="ECO:0000313" key="13">
    <source>
        <dbReference type="EMBL" id="TPX52687.1"/>
    </source>
</evidence>
<evidence type="ECO:0000256" key="4">
    <source>
        <dbReference type="ARBA" id="ARBA00022487"/>
    </source>
</evidence>
<evidence type="ECO:0000256" key="7">
    <source>
        <dbReference type="ARBA" id="ARBA00022801"/>
    </source>
</evidence>
<evidence type="ECO:0000256" key="10">
    <source>
        <dbReference type="PIRSR" id="PIRSR611150-1"/>
    </source>
</evidence>
<comment type="catalytic activity">
    <reaction evidence="9 12">
        <text>cutin + H2O = cutin monomers.</text>
        <dbReference type="EC" id="3.1.1.74"/>
    </reaction>
</comment>
<dbReference type="PANTHER" id="PTHR48250:SF1">
    <property type="entry name" value="CUTINASE"/>
    <property type="match status" value="1"/>
</dbReference>
<dbReference type="VEuPathDB" id="FungiDB:SeMB42_g01250"/>
<evidence type="ECO:0000256" key="9">
    <source>
        <dbReference type="ARBA" id="ARBA00034045"/>
    </source>
</evidence>
<feature type="active site" description="Proton donor/acceptor" evidence="10">
    <location>
        <position position="246"/>
    </location>
</feature>
<dbReference type="EC" id="3.1.1.74" evidence="3 12"/>
<protein>
    <recommendedName>
        <fullName evidence="3 12">Cutinase</fullName>
        <ecNumber evidence="3 12">3.1.1.74</ecNumber>
    </recommendedName>
</protein>
<evidence type="ECO:0000313" key="14">
    <source>
        <dbReference type="Proteomes" id="UP000317494"/>
    </source>
</evidence>
<dbReference type="InterPro" id="IPR043580">
    <property type="entry name" value="CUTINASE_1"/>
</dbReference>
<keyword evidence="4 12" id="KW-0719">Serine esterase</keyword>
<evidence type="ECO:0000256" key="1">
    <source>
        <dbReference type="ARBA" id="ARBA00004613"/>
    </source>
</evidence>
<evidence type="ECO:0000256" key="5">
    <source>
        <dbReference type="ARBA" id="ARBA00022525"/>
    </source>
</evidence>
<proteinExistence type="inferred from homology"/>
<comment type="function">
    <text evidence="12">Catalyzes the hydrolysis of complex carboxylic polyesters found in the cell wall of plants. Degrades cutin, a macromolecule that forms the structure of the plant cuticle.</text>
</comment>
<dbReference type="PANTHER" id="PTHR48250">
    <property type="entry name" value="CUTINASE 2-RELATED"/>
    <property type="match status" value="1"/>
</dbReference>
<dbReference type="EMBL" id="QEAN01000030">
    <property type="protein sequence ID" value="TPX52687.1"/>
    <property type="molecule type" value="Genomic_DNA"/>
</dbReference>
<dbReference type="STRING" id="286115.A0A507DNB9"/>
<dbReference type="Pfam" id="PF01083">
    <property type="entry name" value="Cutinase"/>
    <property type="match status" value="1"/>
</dbReference>
<dbReference type="InterPro" id="IPR011150">
    <property type="entry name" value="Cutinase_monf"/>
</dbReference>
<evidence type="ECO:0000256" key="8">
    <source>
        <dbReference type="ARBA" id="ARBA00023157"/>
    </source>
</evidence>
<feature type="disulfide bond" evidence="11">
    <location>
        <begin position="227"/>
        <end position="234"/>
    </location>
</feature>
<keyword evidence="8 11" id="KW-1015">Disulfide bond</keyword>
<keyword evidence="5 12" id="KW-0964">Secreted</keyword>
<dbReference type="GO" id="GO:0016052">
    <property type="term" value="P:carbohydrate catabolic process"/>
    <property type="evidence" value="ECO:0007669"/>
    <property type="project" value="TreeGrafter"/>
</dbReference>
<feature type="active site" description="Nucleophile" evidence="10">
    <location>
        <position position="178"/>
    </location>
</feature>
<dbReference type="AlphaFoldDB" id="A0A507DNB9"/>
<accession>A0A507DNB9</accession>
<name>A0A507DNB9_9FUNG</name>
<sequence length="266" mass="28020">MQISFRFISSQLSIYQTRTKPIQTRAREHHRATLSKHTAATVPNMSRAYTLSKFGIALLVMLAFPSLGSASPIRLMKRAGGAVRNDAVEGGACKALMLIHARGTTEMSNMGMGVGIPFAAALEKLTADVGIQGVNDYDASVAGAITGGSKTGAEFMAKTAADVMQKCPKTKVILSGYSQGGQVLHLATDMMSPKVADKITAVVLFGDAKGKTTPVPRIPADKVLSMCNAGDNICENPMLPMITMAHLTYGTGVDEAAAFVKRKAGI</sequence>
<dbReference type="InterPro" id="IPR000675">
    <property type="entry name" value="Cutinase/axe"/>
</dbReference>
<dbReference type="SUPFAM" id="SSF53474">
    <property type="entry name" value="alpha/beta-Hydrolases"/>
    <property type="match status" value="1"/>
</dbReference>
<evidence type="ECO:0000256" key="6">
    <source>
        <dbReference type="ARBA" id="ARBA00022729"/>
    </source>
</evidence>
<keyword evidence="7 12" id="KW-0378">Hydrolase</keyword>
<evidence type="ECO:0000256" key="12">
    <source>
        <dbReference type="RuleBase" id="RU361263"/>
    </source>
</evidence>
<feature type="disulfide bond" evidence="11">
    <location>
        <begin position="93"/>
        <end position="167"/>
    </location>
</feature>
<organism evidence="13 14">
    <name type="scientific">Synchytrium endobioticum</name>
    <dbReference type="NCBI Taxonomy" id="286115"/>
    <lineage>
        <taxon>Eukaryota</taxon>
        <taxon>Fungi</taxon>
        <taxon>Fungi incertae sedis</taxon>
        <taxon>Chytridiomycota</taxon>
        <taxon>Chytridiomycota incertae sedis</taxon>
        <taxon>Chytridiomycetes</taxon>
        <taxon>Synchytriales</taxon>
        <taxon>Synchytriaceae</taxon>
        <taxon>Synchytrium</taxon>
    </lineage>
</organism>
<feature type="active site" evidence="10">
    <location>
        <position position="231"/>
    </location>
</feature>
<dbReference type="SMART" id="SM01110">
    <property type="entry name" value="Cutinase"/>
    <property type="match status" value="1"/>
</dbReference>
<dbReference type="Gene3D" id="3.40.50.1820">
    <property type="entry name" value="alpha/beta hydrolase"/>
    <property type="match status" value="1"/>
</dbReference>
<keyword evidence="6" id="KW-0732">Signal</keyword>
<evidence type="ECO:0000256" key="2">
    <source>
        <dbReference type="ARBA" id="ARBA00007534"/>
    </source>
</evidence>
<dbReference type="Proteomes" id="UP000317494">
    <property type="component" value="Unassembled WGS sequence"/>
</dbReference>
<dbReference type="PROSITE" id="PS00155">
    <property type="entry name" value="CUTINASE_1"/>
    <property type="match status" value="1"/>
</dbReference>
<dbReference type="GO" id="GO:0005576">
    <property type="term" value="C:extracellular region"/>
    <property type="evidence" value="ECO:0007669"/>
    <property type="project" value="UniProtKB-SubCell"/>
</dbReference>